<dbReference type="Proteomes" id="UP000798808">
    <property type="component" value="Unassembled WGS sequence"/>
</dbReference>
<dbReference type="EMBL" id="SMLW01000106">
    <property type="protein sequence ID" value="MTI23364.1"/>
    <property type="molecule type" value="Genomic_DNA"/>
</dbReference>
<feature type="compositionally biased region" description="Basic residues" evidence="1">
    <location>
        <begin position="204"/>
        <end position="218"/>
    </location>
</feature>
<evidence type="ECO:0000256" key="1">
    <source>
        <dbReference type="SAM" id="MobiDB-lite"/>
    </source>
</evidence>
<accession>A0ABW9RH32</accession>
<gene>
    <name evidence="2" type="ORF">E1163_00200</name>
</gene>
<protein>
    <recommendedName>
        <fullName evidence="4">Translation initiation factor IF-2</fullName>
    </recommendedName>
</protein>
<feature type="compositionally biased region" description="Basic and acidic residues" evidence="1">
    <location>
        <begin position="71"/>
        <end position="104"/>
    </location>
</feature>
<feature type="compositionally biased region" description="Basic and acidic residues" evidence="1">
    <location>
        <begin position="146"/>
        <end position="179"/>
    </location>
</feature>
<sequence length="231" mass="26583">MRLVQLSRKLGVTQNEIVDLLSKNGIKDIEGSNAKLDEHALALIMEHFGNDLDVGTESTDSPQNEAPTQEVAEKDSIVQHHEEKQEATAIPKEPEARDEAKVTEEITTAEVPAQEATEEATTNQEVEVIRAKKIKLEGIKVLGKIELPEPVKKERDEPKEKPATERRPRQKRNPGERNGKKQNGRHKRTETYEQKQKRQEKEALRKKKEREKKLKEKRKAYYEQQVKTDLQ</sequence>
<evidence type="ECO:0008006" key="4">
    <source>
        <dbReference type="Google" id="ProtNLM"/>
    </source>
</evidence>
<dbReference type="Gene3D" id="1.10.10.2480">
    <property type="match status" value="1"/>
</dbReference>
<organism evidence="2 3">
    <name type="scientific">Fulvivirga kasyanovii</name>
    <dbReference type="NCBI Taxonomy" id="396812"/>
    <lineage>
        <taxon>Bacteria</taxon>
        <taxon>Pseudomonadati</taxon>
        <taxon>Bacteroidota</taxon>
        <taxon>Cytophagia</taxon>
        <taxon>Cytophagales</taxon>
        <taxon>Fulvivirgaceae</taxon>
        <taxon>Fulvivirga</taxon>
    </lineage>
</organism>
<name>A0ABW9RH32_9BACT</name>
<feature type="compositionally biased region" description="Polar residues" evidence="1">
    <location>
        <begin position="56"/>
        <end position="67"/>
    </location>
</feature>
<evidence type="ECO:0000313" key="2">
    <source>
        <dbReference type="EMBL" id="MTI23364.1"/>
    </source>
</evidence>
<feature type="compositionally biased region" description="Low complexity" evidence="1">
    <location>
        <begin position="108"/>
        <end position="125"/>
    </location>
</feature>
<reference evidence="2 3" key="1">
    <citation type="submission" date="2019-02" db="EMBL/GenBank/DDBJ databases">
        <authorList>
            <person name="Goldberg S.R."/>
            <person name="Haltli B.A."/>
            <person name="Correa H."/>
            <person name="Russell K.G."/>
        </authorList>
    </citation>
    <scope>NUCLEOTIDE SEQUENCE [LARGE SCALE GENOMIC DNA]</scope>
    <source>
        <strain evidence="2 3">JCM 16186</strain>
    </source>
</reference>
<dbReference type="RefSeq" id="WP_425482657.1">
    <property type="nucleotide sequence ID" value="NZ_SMLW01000106.1"/>
</dbReference>
<proteinExistence type="predicted"/>
<feature type="region of interest" description="Disordered" evidence="1">
    <location>
        <begin position="139"/>
        <end position="231"/>
    </location>
</feature>
<evidence type="ECO:0000313" key="3">
    <source>
        <dbReference type="Proteomes" id="UP000798808"/>
    </source>
</evidence>
<feature type="region of interest" description="Disordered" evidence="1">
    <location>
        <begin position="54"/>
        <end position="125"/>
    </location>
</feature>
<feature type="non-terminal residue" evidence="2">
    <location>
        <position position="231"/>
    </location>
</feature>
<keyword evidence="3" id="KW-1185">Reference proteome</keyword>
<feature type="compositionally biased region" description="Basic and acidic residues" evidence="1">
    <location>
        <begin position="189"/>
        <end position="203"/>
    </location>
</feature>
<comment type="caution">
    <text evidence="2">The sequence shown here is derived from an EMBL/GenBank/DDBJ whole genome shotgun (WGS) entry which is preliminary data.</text>
</comment>